<evidence type="ECO:0000313" key="1">
    <source>
        <dbReference type="Proteomes" id="UP000887565"/>
    </source>
</evidence>
<evidence type="ECO:0000313" key="2">
    <source>
        <dbReference type="WBParaSite" id="nRc.2.0.1.t16959-RA"/>
    </source>
</evidence>
<sequence length="82" mass="9601">MDCWMIENTMKQNSRMIDGVRKSWKFHREKLDRGSIKEKWENKTLNEASLGINGKCLSSNLQSVHVFRNITAQKKRDSEANC</sequence>
<accession>A0A915IU98</accession>
<keyword evidence="1" id="KW-1185">Reference proteome</keyword>
<dbReference type="WBParaSite" id="nRc.2.0.1.t16959-RA">
    <property type="protein sequence ID" value="nRc.2.0.1.t16959-RA"/>
    <property type="gene ID" value="nRc.2.0.1.g16959"/>
</dbReference>
<proteinExistence type="predicted"/>
<reference evidence="2" key="1">
    <citation type="submission" date="2022-11" db="UniProtKB">
        <authorList>
            <consortium name="WormBaseParasite"/>
        </authorList>
    </citation>
    <scope>IDENTIFICATION</scope>
</reference>
<protein>
    <submittedName>
        <fullName evidence="2">Uncharacterized protein</fullName>
    </submittedName>
</protein>
<dbReference type="AlphaFoldDB" id="A0A915IU98"/>
<organism evidence="1 2">
    <name type="scientific">Romanomermis culicivorax</name>
    <name type="common">Nematode worm</name>
    <dbReference type="NCBI Taxonomy" id="13658"/>
    <lineage>
        <taxon>Eukaryota</taxon>
        <taxon>Metazoa</taxon>
        <taxon>Ecdysozoa</taxon>
        <taxon>Nematoda</taxon>
        <taxon>Enoplea</taxon>
        <taxon>Dorylaimia</taxon>
        <taxon>Mermithida</taxon>
        <taxon>Mermithoidea</taxon>
        <taxon>Mermithidae</taxon>
        <taxon>Romanomermis</taxon>
    </lineage>
</organism>
<dbReference type="Proteomes" id="UP000887565">
    <property type="component" value="Unplaced"/>
</dbReference>
<name>A0A915IU98_ROMCU</name>